<organism evidence="1 2">
    <name type="scientific">Tuber magnatum</name>
    <name type="common">white Piedmont truffle</name>
    <dbReference type="NCBI Taxonomy" id="42249"/>
    <lineage>
        <taxon>Eukaryota</taxon>
        <taxon>Fungi</taxon>
        <taxon>Dikarya</taxon>
        <taxon>Ascomycota</taxon>
        <taxon>Pezizomycotina</taxon>
        <taxon>Pezizomycetes</taxon>
        <taxon>Pezizales</taxon>
        <taxon>Tuberaceae</taxon>
        <taxon>Tuber</taxon>
    </lineage>
</organism>
<accession>A0A317SIC6</accession>
<comment type="caution">
    <text evidence="1">The sequence shown here is derived from an EMBL/GenBank/DDBJ whole genome shotgun (WGS) entry which is preliminary data.</text>
</comment>
<dbReference type="EMBL" id="PYWC01000065">
    <property type="protein sequence ID" value="PWW74195.1"/>
    <property type="molecule type" value="Genomic_DNA"/>
</dbReference>
<dbReference type="Proteomes" id="UP000246991">
    <property type="component" value="Unassembled WGS sequence"/>
</dbReference>
<evidence type="ECO:0000313" key="2">
    <source>
        <dbReference type="Proteomes" id="UP000246991"/>
    </source>
</evidence>
<keyword evidence="2" id="KW-1185">Reference proteome</keyword>
<proteinExistence type="predicted"/>
<name>A0A317SIC6_9PEZI</name>
<reference evidence="1 2" key="1">
    <citation type="submission" date="2018-03" db="EMBL/GenBank/DDBJ databases">
        <title>Genomes of Pezizomycetes fungi and the evolution of truffles.</title>
        <authorList>
            <person name="Murat C."/>
            <person name="Payen T."/>
            <person name="Noel B."/>
            <person name="Kuo A."/>
            <person name="Martin F.M."/>
        </authorList>
    </citation>
    <scope>NUCLEOTIDE SEQUENCE [LARGE SCALE GENOMIC DNA]</scope>
    <source>
        <strain evidence="1">091103-1</strain>
    </source>
</reference>
<dbReference type="AlphaFoldDB" id="A0A317SIC6"/>
<evidence type="ECO:0000313" key="1">
    <source>
        <dbReference type="EMBL" id="PWW74195.1"/>
    </source>
</evidence>
<sequence>MALDLLRCRPSALQCSCPVAVESQSLSLGAANHLETSCAHRDQFPELRWQSPALRVAPVRIIRRGSRGEYVLECCIRTLCGLGGTGNPCAQYYENYMREIFSPEFPIDPARFPDPPFSGQGPRDSRMKAWVREDPYYTEIPRSGMACIPGQFPVFPGIESRNLNLGTAHLLHAEYE</sequence>
<gene>
    <name evidence="1" type="ORF">C7212DRAFT_346464</name>
</gene>
<protein>
    <submittedName>
        <fullName evidence="1">Uncharacterized protein</fullName>
    </submittedName>
</protein>